<protein>
    <submittedName>
        <fullName evidence="1">Uncharacterized protein</fullName>
    </submittedName>
</protein>
<evidence type="ECO:0000313" key="1">
    <source>
        <dbReference type="EMBL" id="KKM71794.1"/>
    </source>
</evidence>
<name>A0A0F9JPP3_9ZZZZ</name>
<dbReference type="AlphaFoldDB" id="A0A0F9JPP3"/>
<sequence>MARRICAWCKIDLETGEQLTDEEYNLTCLPEAEETHGMCPDCSERATNLQKQNREPGHFDEPTWGQRKEYYRLFGREASSDLTRGEIGRLIRQGQRQR</sequence>
<proteinExistence type="predicted"/>
<gene>
    <name evidence="1" type="ORF">LCGC14_1426990</name>
</gene>
<reference evidence="1" key="1">
    <citation type="journal article" date="2015" name="Nature">
        <title>Complex archaea that bridge the gap between prokaryotes and eukaryotes.</title>
        <authorList>
            <person name="Spang A."/>
            <person name="Saw J.H."/>
            <person name="Jorgensen S.L."/>
            <person name="Zaremba-Niedzwiedzka K."/>
            <person name="Martijn J."/>
            <person name="Lind A.E."/>
            <person name="van Eijk R."/>
            <person name="Schleper C."/>
            <person name="Guy L."/>
            <person name="Ettema T.J."/>
        </authorList>
    </citation>
    <scope>NUCLEOTIDE SEQUENCE</scope>
</reference>
<comment type="caution">
    <text evidence="1">The sequence shown here is derived from an EMBL/GenBank/DDBJ whole genome shotgun (WGS) entry which is preliminary data.</text>
</comment>
<accession>A0A0F9JPP3</accession>
<organism evidence="1">
    <name type="scientific">marine sediment metagenome</name>
    <dbReference type="NCBI Taxonomy" id="412755"/>
    <lineage>
        <taxon>unclassified sequences</taxon>
        <taxon>metagenomes</taxon>
        <taxon>ecological metagenomes</taxon>
    </lineage>
</organism>
<dbReference type="EMBL" id="LAZR01009573">
    <property type="protein sequence ID" value="KKM71794.1"/>
    <property type="molecule type" value="Genomic_DNA"/>
</dbReference>